<feature type="domain" description="VanZ-like" evidence="2">
    <location>
        <begin position="17"/>
        <end position="142"/>
    </location>
</feature>
<organism evidence="3 4">
    <name type="scientific">Coprococcus eutactus</name>
    <dbReference type="NCBI Taxonomy" id="33043"/>
    <lineage>
        <taxon>Bacteria</taxon>
        <taxon>Bacillati</taxon>
        <taxon>Bacillota</taxon>
        <taxon>Clostridia</taxon>
        <taxon>Lachnospirales</taxon>
        <taxon>Lachnospiraceae</taxon>
        <taxon>Coprococcus</taxon>
    </lineage>
</organism>
<keyword evidence="1" id="KW-0472">Membrane</keyword>
<gene>
    <name evidence="3" type="ORF">DWX94_03220</name>
</gene>
<feature type="transmembrane region" description="Helical" evidence="1">
    <location>
        <begin position="12"/>
        <end position="30"/>
    </location>
</feature>
<proteinExistence type="predicted"/>
<keyword evidence="1" id="KW-0812">Transmembrane</keyword>
<evidence type="ECO:0000313" key="4">
    <source>
        <dbReference type="Proteomes" id="UP000283295"/>
    </source>
</evidence>
<feature type="transmembrane region" description="Helical" evidence="1">
    <location>
        <begin position="67"/>
        <end position="88"/>
    </location>
</feature>
<dbReference type="Pfam" id="PF04892">
    <property type="entry name" value="VanZ"/>
    <property type="match status" value="1"/>
</dbReference>
<dbReference type="InterPro" id="IPR006976">
    <property type="entry name" value="VanZ-like"/>
</dbReference>
<comment type="caution">
    <text evidence="3">The sequence shown here is derived from an EMBL/GenBank/DDBJ whole genome shotgun (WGS) entry which is preliminary data.</text>
</comment>
<feature type="transmembrane region" description="Helical" evidence="1">
    <location>
        <begin position="95"/>
        <end position="115"/>
    </location>
</feature>
<evidence type="ECO:0000259" key="2">
    <source>
        <dbReference type="Pfam" id="PF04892"/>
    </source>
</evidence>
<accession>A0A3R5YV21</accession>
<evidence type="ECO:0000256" key="1">
    <source>
        <dbReference type="SAM" id="Phobius"/>
    </source>
</evidence>
<dbReference type="PANTHER" id="PTHR36834:SF1">
    <property type="entry name" value="INTEGRAL MEMBRANE PROTEIN"/>
    <property type="match status" value="1"/>
</dbReference>
<dbReference type="EMBL" id="QRVK01000005">
    <property type="protein sequence ID" value="RGS43606.1"/>
    <property type="molecule type" value="Genomic_DNA"/>
</dbReference>
<feature type="transmembrane region" description="Helical" evidence="1">
    <location>
        <begin position="127"/>
        <end position="147"/>
    </location>
</feature>
<evidence type="ECO:0000313" key="3">
    <source>
        <dbReference type="EMBL" id="RGS43606.1"/>
    </source>
</evidence>
<sequence>MKQIDRKKFRAICLVLFVLYIICIVYFLIFSDMFGRSGYDERRYNLHPFQEIERFIIYRDQMSGWSVFLNLYGNIIAFVPFGMLLRWARNKNTTFWQALLYSLMFTLAIEISQYITKLGVFDIDDIIMNTLGGIIGYCIYYVTAKLLRRYHAKK</sequence>
<keyword evidence="1" id="KW-1133">Transmembrane helix</keyword>
<name>A0A3R5YV21_9FIRM</name>
<protein>
    <submittedName>
        <fullName evidence="3">VanZ family protein</fullName>
    </submittedName>
</protein>
<dbReference type="Proteomes" id="UP000283295">
    <property type="component" value="Unassembled WGS sequence"/>
</dbReference>
<dbReference type="PANTHER" id="PTHR36834">
    <property type="entry name" value="MEMBRANE PROTEIN-RELATED"/>
    <property type="match status" value="1"/>
</dbReference>
<dbReference type="AlphaFoldDB" id="A0A3R5YV21"/>
<dbReference type="OrthoDB" id="9805025at2"/>
<dbReference type="InterPro" id="IPR053150">
    <property type="entry name" value="Teicoplanin_resist-assoc"/>
</dbReference>
<reference evidence="3 4" key="1">
    <citation type="submission" date="2018-08" db="EMBL/GenBank/DDBJ databases">
        <title>A genome reference for cultivated species of the human gut microbiota.</title>
        <authorList>
            <person name="Zou Y."/>
            <person name="Xue W."/>
            <person name="Luo G."/>
        </authorList>
    </citation>
    <scope>NUCLEOTIDE SEQUENCE [LARGE SCALE GENOMIC DNA]</scope>
    <source>
        <strain evidence="3 4">AF22-21</strain>
    </source>
</reference>